<keyword evidence="2" id="KW-1185">Reference proteome</keyword>
<sequence>MKMKLGAIVTFCGLAAATLLVQCERVRPEPPKPTRLETELTPPRSTVVIPVYYHVDSLEATINNKVKGTFLKKWMVLNEKGDSLYLETTRTGRINIAWDKHALTSSFPLHVSGKFIKHLGGIVIKNSEPVEMEVVLNLVTQVGIGKDWNLKLESKLKLIRWVKDPVLKVAMVKVNLRKKVEEAIALHQEQLIGKMDDALRDRLNTRKVIVKIWNDLQKPIRINKKSMPVWLKPYAHDLKAKLSQSGSFMVLEVELEATIQTILEDEDILPSNTTLPAYKPKTSAADSLKIFVLATLPFEKINAILEKELKGKTITAEGYSATVKDVSAYGTDDGLALKIQVKGDVVGNVYLRGTPYYDTTKAVFSVKDFRFDVDSENALITTADWMLHDNALGFVQEKLSIDVQPLIDQVPDLIENGIEKGKSGEKINVFVDRLDLVPQQLVITRKNIQVILKGTGKASIGLERKVFAGKKRKKKA</sequence>
<evidence type="ECO:0000313" key="1">
    <source>
        <dbReference type="EMBL" id="AYB29487.1"/>
    </source>
</evidence>
<organism evidence="1 2">
    <name type="scientific">Chryseolinea soli</name>
    <dbReference type="NCBI Taxonomy" id="2321403"/>
    <lineage>
        <taxon>Bacteria</taxon>
        <taxon>Pseudomonadati</taxon>
        <taxon>Bacteroidota</taxon>
        <taxon>Cytophagia</taxon>
        <taxon>Cytophagales</taxon>
        <taxon>Fulvivirgaceae</taxon>
        <taxon>Chryseolinea</taxon>
    </lineage>
</organism>
<protein>
    <submittedName>
        <fullName evidence="1">DUF4403 family protein</fullName>
    </submittedName>
</protein>
<dbReference type="InterPro" id="IPR025515">
    <property type="entry name" value="DUF4403"/>
</dbReference>
<accession>A0A385SGR6</accession>
<gene>
    <name evidence="1" type="ORF">D4L85_02315</name>
</gene>
<dbReference type="Pfam" id="PF14356">
    <property type="entry name" value="DUF4403"/>
    <property type="match status" value="1"/>
</dbReference>
<dbReference type="AlphaFoldDB" id="A0A385SGR6"/>
<dbReference type="EMBL" id="CP032382">
    <property type="protein sequence ID" value="AYB29487.1"/>
    <property type="molecule type" value="Genomic_DNA"/>
</dbReference>
<dbReference type="Proteomes" id="UP000266183">
    <property type="component" value="Chromosome"/>
</dbReference>
<dbReference type="KEGG" id="chk:D4L85_02315"/>
<name>A0A385SGR6_9BACT</name>
<proteinExistence type="predicted"/>
<reference evidence="2" key="1">
    <citation type="submission" date="2018-09" db="EMBL/GenBank/DDBJ databases">
        <title>Chryseolinea sp. KIS68-18 isolated from soil.</title>
        <authorList>
            <person name="Weon H.-Y."/>
            <person name="Kwon S.-W."/>
            <person name="Lee S.A."/>
        </authorList>
    </citation>
    <scope>NUCLEOTIDE SEQUENCE [LARGE SCALE GENOMIC DNA]</scope>
    <source>
        <strain evidence="2">KIS68-18</strain>
    </source>
</reference>
<evidence type="ECO:0000313" key="2">
    <source>
        <dbReference type="Proteomes" id="UP000266183"/>
    </source>
</evidence>